<gene>
    <name evidence="2" type="primary">TPPP3</name>
    <name evidence="2" type="ORF">XENORESO_017624</name>
</gene>
<organism evidence="2 3">
    <name type="scientific">Xenotaenia resolanae</name>
    <dbReference type="NCBI Taxonomy" id="208358"/>
    <lineage>
        <taxon>Eukaryota</taxon>
        <taxon>Metazoa</taxon>
        <taxon>Chordata</taxon>
        <taxon>Craniata</taxon>
        <taxon>Vertebrata</taxon>
        <taxon>Euteleostomi</taxon>
        <taxon>Actinopterygii</taxon>
        <taxon>Neopterygii</taxon>
        <taxon>Teleostei</taxon>
        <taxon>Neoteleostei</taxon>
        <taxon>Acanthomorphata</taxon>
        <taxon>Ovalentaria</taxon>
        <taxon>Atherinomorphae</taxon>
        <taxon>Cyprinodontiformes</taxon>
        <taxon>Goodeidae</taxon>
        <taxon>Xenotaenia</taxon>
    </lineage>
</organism>
<dbReference type="PANTHER" id="PTHR12932:SF24">
    <property type="entry name" value="TUBULIN POLYMERIZATION-PROMOTING PROTEIN FAMILY MEMBER 2"/>
    <property type="match status" value="1"/>
</dbReference>
<dbReference type="InterPro" id="IPR008907">
    <property type="entry name" value="TPP/p25"/>
</dbReference>
<accession>A0ABV0W9C1</accession>
<feature type="non-terminal residue" evidence="2">
    <location>
        <position position="1"/>
    </location>
</feature>
<feature type="region of interest" description="Disordered" evidence="1">
    <location>
        <begin position="1"/>
        <end position="63"/>
    </location>
</feature>
<name>A0ABV0W9C1_9TELE</name>
<protein>
    <submittedName>
        <fullName evidence="2">Tubulin polymerization-promoting protein member 3</fullName>
    </submittedName>
</protein>
<sequence>KVAKAAAVERLTDSTKYTGSHKEQFDDSGKEKGKGGREDIPDTSGYVTAYKGSGTFDEKVKNP</sequence>
<keyword evidence="3" id="KW-1185">Reference proteome</keyword>
<dbReference type="PANTHER" id="PTHR12932">
    <property type="entry name" value="P25 ALPHA-RELATED"/>
    <property type="match status" value="1"/>
</dbReference>
<evidence type="ECO:0000256" key="1">
    <source>
        <dbReference type="SAM" id="MobiDB-lite"/>
    </source>
</evidence>
<reference evidence="2 3" key="1">
    <citation type="submission" date="2021-06" db="EMBL/GenBank/DDBJ databases">
        <authorList>
            <person name="Palmer J.M."/>
        </authorList>
    </citation>
    <scope>NUCLEOTIDE SEQUENCE [LARGE SCALE GENOMIC DNA]</scope>
    <source>
        <strain evidence="2 3">XR_2019</strain>
        <tissue evidence="2">Muscle</tissue>
    </source>
</reference>
<evidence type="ECO:0000313" key="3">
    <source>
        <dbReference type="Proteomes" id="UP001444071"/>
    </source>
</evidence>
<dbReference type="EMBL" id="JAHRIM010036080">
    <property type="protein sequence ID" value="MEQ2266074.1"/>
    <property type="molecule type" value="Genomic_DNA"/>
</dbReference>
<comment type="caution">
    <text evidence="2">The sequence shown here is derived from an EMBL/GenBank/DDBJ whole genome shotgun (WGS) entry which is preliminary data.</text>
</comment>
<feature type="compositionally biased region" description="Basic and acidic residues" evidence="1">
    <location>
        <begin position="20"/>
        <end position="40"/>
    </location>
</feature>
<proteinExistence type="predicted"/>
<dbReference type="Proteomes" id="UP001444071">
    <property type="component" value="Unassembled WGS sequence"/>
</dbReference>
<evidence type="ECO:0000313" key="2">
    <source>
        <dbReference type="EMBL" id="MEQ2266074.1"/>
    </source>
</evidence>
<dbReference type="Pfam" id="PF05517">
    <property type="entry name" value="p25-alpha"/>
    <property type="match status" value="1"/>
</dbReference>